<sequence length="162" mass="18080">MAKELTGRKVAAIFFGFFGLVFGANLIMMTFAAKTYDGVQEEDAYRKGRDYNDILAQARQQHDLGWQVAFDHEQLGSALEQKVTARFADKQGNPLDGLTVSALFFSQVEADHDERIGLAGLGDGRYEGVARLPRAGRWELRLFADGAGAENYFLRKNIFIKP</sequence>
<name>A0A5A7MY81_9PROT</name>
<reference evidence="2 3" key="1">
    <citation type="submission" date="2019-09" db="EMBL/GenBank/DDBJ databases">
        <title>NBRP : Genome information of microbial organism related human and environment.</title>
        <authorList>
            <person name="Hattori M."/>
            <person name="Oshima K."/>
            <person name="Inaba H."/>
            <person name="Suda W."/>
            <person name="Sakamoto M."/>
            <person name="Iino T."/>
            <person name="Kitahara M."/>
            <person name="Oshida Y."/>
            <person name="Iida T."/>
            <person name="Kudo T."/>
            <person name="Itoh T."/>
            <person name="Ohkuma M."/>
        </authorList>
    </citation>
    <scope>NUCLEOTIDE SEQUENCE [LARGE SCALE GENOMIC DNA]</scope>
    <source>
        <strain evidence="2 3">Mie-1</strain>
    </source>
</reference>
<keyword evidence="1" id="KW-0472">Membrane</keyword>
<protein>
    <submittedName>
        <fullName evidence="2">Ferredoxin</fullName>
    </submittedName>
</protein>
<keyword evidence="3" id="KW-1185">Reference proteome</keyword>
<dbReference type="Proteomes" id="UP000325187">
    <property type="component" value="Unassembled WGS sequence"/>
</dbReference>
<feature type="transmembrane region" description="Helical" evidence="1">
    <location>
        <begin position="12"/>
        <end position="33"/>
    </location>
</feature>
<evidence type="ECO:0000256" key="1">
    <source>
        <dbReference type="SAM" id="Phobius"/>
    </source>
</evidence>
<keyword evidence="1" id="KW-0812">Transmembrane</keyword>
<evidence type="ECO:0000313" key="2">
    <source>
        <dbReference type="EMBL" id="GEQ99989.1"/>
    </source>
</evidence>
<dbReference type="EMBL" id="BKCM01000002">
    <property type="protein sequence ID" value="GEQ99989.1"/>
    <property type="molecule type" value="Genomic_DNA"/>
</dbReference>
<gene>
    <name evidence="2" type="primary">fixH</name>
    <name evidence="2" type="ORF">JCM17845_06130</name>
</gene>
<accession>A0A5A7MY81</accession>
<dbReference type="AlphaFoldDB" id="A0A5A7MY81"/>
<evidence type="ECO:0000313" key="3">
    <source>
        <dbReference type="Proteomes" id="UP000325187"/>
    </source>
</evidence>
<dbReference type="Pfam" id="PF05751">
    <property type="entry name" value="FixH"/>
    <property type="match status" value="1"/>
</dbReference>
<organism evidence="2 3">
    <name type="scientific">Iodidimonas gelatinilytica</name>
    <dbReference type="NCBI Taxonomy" id="1236966"/>
    <lineage>
        <taxon>Bacteria</taxon>
        <taxon>Pseudomonadati</taxon>
        <taxon>Pseudomonadota</taxon>
        <taxon>Alphaproteobacteria</taxon>
        <taxon>Iodidimonadales</taxon>
        <taxon>Iodidimonadaceae</taxon>
        <taxon>Iodidimonas</taxon>
    </lineage>
</organism>
<comment type="caution">
    <text evidence="2">The sequence shown here is derived from an EMBL/GenBank/DDBJ whole genome shotgun (WGS) entry which is preliminary data.</text>
</comment>
<proteinExistence type="predicted"/>
<keyword evidence="1" id="KW-1133">Transmembrane helix</keyword>
<dbReference type="InterPro" id="IPR008620">
    <property type="entry name" value="FixH"/>
</dbReference>
<dbReference type="RefSeq" id="WP_150001780.1">
    <property type="nucleotide sequence ID" value="NZ_BKCM01000002.1"/>
</dbReference>